<reference evidence="1" key="1">
    <citation type="submission" date="2016-04" db="EMBL/GenBank/DDBJ databases">
        <authorList>
            <person name="Evans L.H."/>
            <person name="Alamgir A."/>
            <person name="Owens N."/>
            <person name="Weber N.D."/>
            <person name="Virtaneva K."/>
            <person name="Barbian K."/>
            <person name="Babar A."/>
            <person name="Rosenke K."/>
        </authorList>
    </citation>
    <scope>NUCLEOTIDE SEQUENCE</scope>
    <source>
        <strain evidence="1">86-2</strain>
    </source>
</reference>
<dbReference type="EMBL" id="FLUL01000001">
    <property type="protein sequence ID" value="SBW05607.1"/>
    <property type="molecule type" value="Genomic_DNA"/>
</dbReference>
<evidence type="ECO:0000313" key="1">
    <source>
        <dbReference type="EMBL" id="SBW05607.1"/>
    </source>
</evidence>
<dbReference type="InterPro" id="IPR043741">
    <property type="entry name" value="DUF5686"/>
</dbReference>
<accession>A0A212K1Q8</accession>
<proteinExistence type="predicted"/>
<protein>
    <submittedName>
        <fullName evidence="1">Uncharacterized protein</fullName>
    </submittedName>
</protein>
<dbReference type="RefSeq" id="WP_296950898.1">
    <property type="nucleotide sequence ID" value="NZ_LT599021.1"/>
</dbReference>
<dbReference type="Pfam" id="PF18939">
    <property type="entry name" value="DUF5686"/>
    <property type="match status" value="1"/>
</dbReference>
<organism evidence="1">
    <name type="scientific">uncultured Dysgonomonas sp</name>
    <dbReference type="NCBI Taxonomy" id="206096"/>
    <lineage>
        <taxon>Bacteria</taxon>
        <taxon>Pseudomonadati</taxon>
        <taxon>Bacteroidota</taxon>
        <taxon>Bacteroidia</taxon>
        <taxon>Bacteroidales</taxon>
        <taxon>Dysgonomonadaceae</taxon>
        <taxon>Dysgonomonas</taxon>
        <taxon>environmental samples</taxon>
    </lineage>
</organism>
<dbReference type="InterPro" id="IPR008969">
    <property type="entry name" value="CarboxyPept-like_regulatory"/>
</dbReference>
<name>A0A212K1Q8_9BACT</name>
<gene>
    <name evidence="1" type="ORF">KL86DYS2_12821</name>
</gene>
<dbReference type="AlphaFoldDB" id="A0A212K1Q8"/>
<dbReference type="Pfam" id="PF13715">
    <property type="entry name" value="CarbopepD_reg_2"/>
    <property type="match status" value="1"/>
</dbReference>
<dbReference type="SUPFAM" id="SSF49464">
    <property type="entry name" value="Carboxypeptidase regulatory domain-like"/>
    <property type="match status" value="1"/>
</dbReference>
<sequence>MRIALCIYIFLYLSITVVAQNKVGRVLDGEGKSVNGISIFIPELNQGILSDKEGYFKIITDRQDYTLLLKHPEYKILQSDISEKKIDIIIKRDTFYTDNLNIKADSIIKMSITKASAYSNILKGYKSYSYTKGRLTLEEVHSFIDKIGYKLDNIFLSDYKNKPLFQELYNETEYVHPNNYTVSVLGSSGDIPETITEKSVMEVQNGSIYVDRFGKFISPLSKYAFSFYKFKYLGYYTDGQTLYHKIQIESKIKDPELLNGVLYIEDGTWAIAYASLQTNSQGLESTINIAYNELRNGVSIPVSYHSNIVFSFIGTKGTIDYSTSIKYDSISEQEIIRDNEESNINKIEYEKNAYKRDSVFWNKYRSQPIDKEIILQYNTDSISSKRTGISEYWLSKALVGGFLLGSEDSQFYLKYNGVKFIFRDYNYVDGLWIGNKFDIRYKINKKGDIEAYPYIYYATARKRILAGSDVSYNYDRKRKGQLNLSFGTRSEDFSSLSLTRYQNYFSSLFLGENYNSFYQRDFISLNNSIHINKRLKLSTSFLLEKRSGLSNYTDFNLSGRKHIKPNIFSNDRFDRTAYFIQLYYSPKSNYSITEALEMHINKVTPVFNIEYQEGFSSWQTNNSKYQKIKGGVAHSIQLDYFNWIDYKIESGVYISKRQNLHFTDYQHFGSSDLLLNLNSLFDSFLLLDNYEIQTNRYWINLFLNYSGKYVCLKYIPFLQGTPFTENIHLKTLFTPEIKSYVETGYSISFNRYFGVGFFTSFLNTKIKNVGIRFSLNLRSLDIS</sequence>